<dbReference type="Proteomes" id="UP000695000">
    <property type="component" value="Unplaced"/>
</dbReference>
<dbReference type="Pfam" id="PF00125">
    <property type="entry name" value="Histone"/>
    <property type="match status" value="1"/>
</dbReference>
<organism evidence="4 5">
    <name type="scientific">Nicrophorus vespilloides</name>
    <name type="common">Boreal carrion beetle</name>
    <dbReference type="NCBI Taxonomy" id="110193"/>
    <lineage>
        <taxon>Eukaryota</taxon>
        <taxon>Metazoa</taxon>
        <taxon>Ecdysozoa</taxon>
        <taxon>Arthropoda</taxon>
        <taxon>Hexapoda</taxon>
        <taxon>Insecta</taxon>
        <taxon>Pterygota</taxon>
        <taxon>Neoptera</taxon>
        <taxon>Endopterygota</taxon>
        <taxon>Coleoptera</taxon>
        <taxon>Polyphaga</taxon>
        <taxon>Staphyliniformia</taxon>
        <taxon>Silphidae</taxon>
        <taxon>Nicrophorinae</taxon>
        <taxon>Nicrophorus</taxon>
    </lineage>
</organism>
<comment type="similarity">
    <text evidence="1">Belongs to the histone H3 family.</text>
</comment>
<accession>A0ABM1NKF4</accession>
<reference evidence="5" key="1">
    <citation type="submission" date="2025-08" db="UniProtKB">
        <authorList>
            <consortium name="RefSeq"/>
        </authorList>
    </citation>
    <scope>IDENTIFICATION</scope>
    <source>
        <tissue evidence="5">Whole Larva</tissue>
    </source>
</reference>
<dbReference type="InterPro" id="IPR000164">
    <property type="entry name" value="Histone_H3/CENP-A"/>
</dbReference>
<dbReference type="RefSeq" id="XP_017787304.1">
    <property type="nucleotide sequence ID" value="XM_017931815.1"/>
</dbReference>
<dbReference type="Gene3D" id="1.10.20.10">
    <property type="entry name" value="Histone, subunit A"/>
    <property type="match status" value="1"/>
</dbReference>
<gene>
    <name evidence="5" type="primary">LOC108570010</name>
</gene>
<evidence type="ECO:0000256" key="1">
    <source>
        <dbReference type="ARBA" id="ARBA00010343"/>
    </source>
</evidence>
<feature type="domain" description="Core Histone H2A/H2B/H3" evidence="3">
    <location>
        <begin position="54"/>
        <end position="133"/>
    </location>
</feature>
<proteinExistence type="inferred from homology"/>
<dbReference type="InterPro" id="IPR007125">
    <property type="entry name" value="H2A/H2B/H3"/>
</dbReference>
<dbReference type="PANTHER" id="PTHR11426">
    <property type="entry name" value="HISTONE H3"/>
    <property type="match status" value="1"/>
</dbReference>
<evidence type="ECO:0000313" key="5">
    <source>
        <dbReference type="RefSeq" id="XP_017787304.1"/>
    </source>
</evidence>
<dbReference type="PRINTS" id="PR00622">
    <property type="entry name" value="HISTONEH3"/>
</dbReference>
<dbReference type="CDD" id="cd22911">
    <property type="entry name" value="HFD_H3"/>
    <property type="match status" value="1"/>
</dbReference>
<dbReference type="SUPFAM" id="SSF47113">
    <property type="entry name" value="Histone-fold"/>
    <property type="match status" value="1"/>
</dbReference>
<evidence type="ECO:0000256" key="2">
    <source>
        <dbReference type="SAM" id="MobiDB-lite"/>
    </source>
</evidence>
<name>A0ABM1NKF4_NICVS</name>
<dbReference type="GeneID" id="108570010"/>
<protein>
    <submittedName>
        <fullName evidence="5">Histone H3.3-like</fullName>
    </submittedName>
</protein>
<keyword evidence="4" id="KW-1185">Reference proteome</keyword>
<dbReference type="SMART" id="SM00428">
    <property type="entry name" value="H3"/>
    <property type="match status" value="1"/>
</dbReference>
<sequence>MQMTEASRSSCSPKASGSKEKTRLSKSFKKKKSNKKYVITQAGVAQTMSANLIKEMKKLQLSVEDLIPKMTFCRLIKEIMQKYGEYRIQGQALQGLQTAAEMYMVQMFEDSNKCTMHARRATLQPPDMQLVLNIRSRYDVVATDSLL</sequence>
<feature type="compositionally biased region" description="Polar residues" evidence="2">
    <location>
        <begin position="1"/>
        <end position="15"/>
    </location>
</feature>
<evidence type="ECO:0000259" key="3">
    <source>
        <dbReference type="Pfam" id="PF00125"/>
    </source>
</evidence>
<feature type="region of interest" description="Disordered" evidence="2">
    <location>
        <begin position="1"/>
        <end position="29"/>
    </location>
</feature>
<evidence type="ECO:0000313" key="4">
    <source>
        <dbReference type="Proteomes" id="UP000695000"/>
    </source>
</evidence>
<dbReference type="InterPro" id="IPR009072">
    <property type="entry name" value="Histone-fold"/>
</dbReference>